<keyword evidence="2 6" id="KW-0500">Molybdenum</keyword>
<evidence type="ECO:0000256" key="6">
    <source>
        <dbReference type="PIRSR" id="PIRSR004846-1"/>
    </source>
</evidence>
<dbReference type="GO" id="GO:0046872">
    <property type="term" value="F:metal ion binding"/>
    <property type="evidence" value="ECO:0007669"/>
    <property type="project" value="UniProtKB-KW"/>
</dbReference>
<dbReference type="SUPFAM" id="SSF53850">
    <property type="entry name" value="Periplasmic binding protein-like II"/>
    <property type="match status" value="1"/>
</dbReference>
<dbReference type="CDD" id="cd13539">
    <property type="entry name" value="PBP2_AvModA"/>
    <property type="match status" value="1"/>
</dbReference>
<dbReference type="InterPro" id="IPR005950">
    <property type="entry name" value="ModA"/>
</dbReference>
<evidence type="ECO:0000256" key="5">
    <source>
        <dbReference type="ARBA" id="ARBA00062515"/>
    </source>
</evidence>
<proteinExistence type="inferred from homology"/>
<dbReference type="EMBL" id="BGOW01000006">
    <property type="protein sequence ID" value="GBL45226.1"/>
    <property type="molecule type" value="Genomic_DNA"/>
</dbReference>
<dbReference type="GO" id="GO:1901359">
    <property type="term" value="F:tungstate binding"/>
    <property type="evidence" value="ECO:0007669"/>
    <property type="project" value="UniProtKB-ARBA"/>
</dbReference>
<evidence type="ECO:0000313" key="8">
    <source>
        <dbReference type="EMBL" id="GBL45226.1"/>
    </source>
</evidence>
<gene>
    <name evidence="8" type="ORF">SFMTTN_1030</name>
</gene>
<dbReference type="NCBIfam" id="TIGR01256">
    <property type="entry name" value="modA"/>
    <property type="match status" value="1"/>
</dbReference>
<dbReference type="Pfam" id="PF13531">
    <property type="entry name" value="SBP_bac_11"/>
    <property type="match status" value="1"/>
</dbReference>
<feature type="binding site" evidence="6">
    <location>
        <position position="170"/>
    </location>
    <ligand>
        <name>molybdate</name>
        <dbReference type="ChEBI" id="CHEBI:36264"/>
    </ligand>
</feature>
<protein>
    <submittedName>
        <fullName evidence="8">Molybdenum ABC transporter, periplasmic molybdenum-binding protein ModA</fullName>
    </submittedName>
</protein>
<dbReference type="PANTHER" id="PTHR30632">
    <property type="entry name" value="MOLYBDATE-BINDING PERIPLASMIC PROTEIN"/>
    <property type="match status" value="1"/>
</dbReference>
<dbReference type="PIRSF" id="PIRSF004846">
    <property type="entry name" value="ModA"/>
    <property type="match status" value="1"/>
</dbReference>
<keyword evidence="3 6" id="KW-0479">Metal-binding</keyword>
<evidence type="ECO:0000256" key="1">
    <source>
        <dbReference type="ARBA" id="ARBA00009175"/>
    </source>
</evidence>
<dbReference type="Proteomes" id="UP000286806">
    <property type="component" value="Unassembled WGS sequence"/>
</dbReference>
<dbReference type="AlphaFoldDB" id="A0A401JCD6"/>
<dbReference type="FunFam" id="3.40.190.10:FF:000035">
    <property type="entry name" value="Molybdate ABC transporter substrate-binding protein"/>
    <property type="match status" value="1"/>
</dbReference>
<keyword evidence="9" id="KW-1185">Reference proteome</keyword>
<dbReference type="OrthoDB" id="9785015at2"/>
<name>A0A401JCD6_9PROT</name>
<evidence type="ECO:0000313" key="9">
    <source>
        <dbReference type="Proteomes" id="UP000286806"/>
    </source>
</evidence>
<dbReference type="InterPro" id="IPR050682">
    <property type="entry name" value="ModA/WtpA"/>
</dbReference>
<comment type="subunit">
    <text evidence="5">The complex is composed of two ATP-binding proteins (ModC), two transmembrane proteins (ModB) and a solute-binding protein (ModA).</text>
</comment>
<dbReference type="GO" id="GO:0030973">
    <property type="term" value="F:molybdate ion binding"/>
    <property type="evidence" value="ECO:0007669"/>
    <property type="project" value="InterPro"/>
</dbReference>
<sequence>MNSALSTLLATGLVAFGLAAGSASADEVQVAVAANFTAPMQKIAADFEKDTGHKVLLSFGATGSFYVQIRNGAPFDILLAADAETPARLEKEGLGVPGSRFTYAIGKLVLWSTKPGFVDGKGDVLNKSDFRHIAIANPKLAPYGAAAMETLTRLGLLSAIQPKFVRGESIAQTYQFIATGNAELGFVALSQVLNKEGKLASGSAWVVPASLYMPIRQDAVILTHGKDKVAAAALMKYLKGDKARAVIKAYGYGFY</sequence>
<reference evidence="8 9" key="1">
    <citation type="journal article" date="2019" name="Front. Microbiol.">
        <title>Genomes of Neutrophilic Sulfur-Oxidizing Chemolithoautotrophs Representing 9 Proteobacterial Species From 8 Genera.</title>
        <authorList>
            <person name="Watanabe T."/>
            <person name="Kojima H."/>
            <person name="Umezawa K."/>
            <person name="Hori C."/>
            <person name="Takasuka T.E."/>
            <person name="Kato Y."/>
            <person name="Fukui M."/>
        </authorList>
    </citation>
    <scope>NUCLEOTIDE SEQUENCE [LARGE SCALE GENOMIC DNA]</scope>
    <source>
        <strain evidence="8 9">TTN</strain>
    </source>
</reference>
<feature type="signal peptide" evidence="7">
    <location>
        <begin position="1"/>
        <end position="25"/>
    </location>
</feature>
<evidence type="ECO:0000256" key="7">
    <source>
        <dbReference type="SAM" id="SignalP"/>
    </source>
</evidence>
<organism evidence="8 9">
    <name type="scientific">Sulfuriferula multivorans</name>
    <dbReference type="NCBI Taxonomy" id="1559896"/>
    <lineage>
        <taxon>Bacteria</taxon>
        <taxon>Pseudomonadati</taxon>
        <taxon>Pseudomonadota</taxon>
        <taxon>Betaproteobacteria</taxon>
        <taxon>Nitrosomonadales</taxon>
        <taxon>Sulfuricellaceae</taxon>
        <taxon>Sulfuriferula</taxon>
    </lineage>
</organism>
<evidence type="ECO:0000256" key="2">
    <source>
        <dbReference type="ARBA" id="ARBA00022505"/>
    </source>
</evidence>
<dbReference type="RefSeq" id="WP_124704049.1">
    <property type="nucleotide sequence ID" value="NZ_BGOW01000006.1"/>
</dbReference>
<dbReference type="InterPro" id="IPR044084">
    <property type="entry name" value="AvModA-like_subst-bd"/>
</dbReference>
<feature type="chain" id="PRO_5018995990" evidence="7">
    <location>
        <begin position="26"/>
        <end position="255"/>
    </location>
</feature>
<dbReference type="PANTHER" id="PTHR30632:SF14">
    <property type="entry name" value="TUNGSTATE_MOLYBDATE_CHROMATE-BINDING PROTEIN MODA"/>
    <property type="match status" value="1"/>
</dbReference>
<comment type="similarity">
    <text evidence="1">Belongs to the bacterial solute-binding protein ModA family.</text>
</comment>
<accession>A0A401JCD6</accession>
<dbReference type="Gene3D" id="3.40.190.10">
    <property type="entry name" value="Periplasmic binding protein-like II"/>
    <property type="match status" value="2"/>
</dbReference>
<dbReference type="GO" id="GO:0015689">
    <property type="term" value="P:molybdate ion transport"/>
    <property type="evidence" value="ECO:0007669"/>
    <property type="project" value="InterPro"/>
</dbReference>
<evidence type="ECO:0000256" key="3">
    <source>
        <dbReference type="ARBA" id="ARBA00022723"/>
    </source>
</evidence>
<comment type="caution">
    <text evidence="8">The sequence shown here is derived from an EMBL/GenBank/DDBJ whole genome shotgun (WGS) entry which is preliminary data.</text>
</comment>
<feature type="binding site" evidence="6">
    <location>
        <position position="62"/>
    </location>
    <ligand>
        <name>molybdate</name>
        <dbReference type="ChEBI" id="CHEBI:36264"/>
    </ligand>
</feature>
<evidence type="ECO:0000256" key="4">
    <source>
        <dbReference type="ARBA" id="ARBA00022729"/>
    </source>
</evidence>
<keyword evidence="4 7" id="KW-0732">Signal</keyword>